<dbReference type="EMBL" id="CM001403">
    <property type="protein sequence ID" value="EHQ27908.1"/>
    <property type="molecule type" value="Genomic_DNA"/>
</dbReference>
<name>H1Y2C8_9SPHI</name>
<evidence type="ECO:0000256" key="1">
    <source>
        <dbReference type="SAM" id="SignalP"/>
    </source>
</evidence>
<proteinExistence type="predicted"/>
<dbReference type="Proteomes" id="UP000002774">
    <property type="component" value="Chromosome"/>
</dbReference>
<accession>H1Y2C8</accession>
<dbReference type="OrthoDB" id="8757135at2"/>
<feature type="chain" id="PRO_5003557380" evidence="1">
    <location>
        <begin position="21"/>
        <end position="174"/>
    </location>
</feature>
<feature type="signal peptide" evidence="1">
    <location>
        <begin position="1"/>
        <end position="20"/>
    </location>
</feature>
<evidence type="ECO:0000313" key="2">
    <source>
        <dbReference type="EMBL" id="EHQ27908.1"/>
    </source>
</evidence>
<keyword evidence="3" id="KW-1185">Reference proteome</keyword>
<dbReference type="HOGENOM" id="CLU_135441_0_0_10"/>
<organism evidence="2 3">
    <name type="scientific">Mucilaginibacter paludis DSM 18603</name>
    <dbReference type="NCBI Taxonomy" id="714943"/>
    <lineage>
        <taxon>Bacteria</taxon>
        <taxon>Pseudomonadati</taxon>
        <taxon>Bacteroidota</taxon>
        <taxon>Sphingobacteriia</taxon>
        <taxon>Sphingobacteriales</taxon>
        <taxon>Sphingobacteriaceae</taxon>
        <taxon>Mucilaginibacter</taxon>
    </lineage>
</organism>
<dbReference type="RefSeq" id="WP_008508545.1">
    <property type="nucleotide sequence ID" value="NZ_CM001403.1"/>
</dbReference>
<reference evidence="2" key="1">
    <citation type="submission" date="2011-09" db="EMBL/GenBank/DDBJ databases">
        <title>The permanent draft genome of Mucilaginibacter paludis DSM 18603.</title>
        <authorList>
            <consortium name="US DOE Joint Genome Institute (JGI-PGF)"/>
            <person name="Lucas S."/>
            <person name="Han J."/>
            <person name="Lapidus A."/>
            <person name="Bruce D."/>
            <person name="Goodwin L."/>
            <person name="Pitluck S."/>
            <person name="Peters L."/>
            <person name="Kyrpides N."/>
            <person name="Mavromatis K."/>
            <person name="Ivanova N."/>
            <person name="Mikhailova N."/>
            <person name="Held B."/>
            <person name="Detter J.C."/>
            <person name="Tapia R."/>
            <person name="Han C."/>
            <person name="Land M."/>
            <person name="Hauser L."/>
            <person name="Markowitz V."/>
            <person name="Cheng J.-F."/>
            <person name="Hugenholtz P."/>
            <person name="Woyke T."/>
            <person name="Wu D."/>
            <person name="Tindall B."/>
            <person name="Brambilla E."/>
            <person name="Klenk H.-P."/>
            <person name="Eisen J.A."/>
        </authorList>
    </citation>
    <scope>NUCLEOTIDE SEQUENCE [LARGE SCALE GENOMIC DNA]</scope>
    <source>
        <strain evidence="2">DSM 18603</strain>
    </source>
</reference>
<keyword evidence="1" id="KW-0732">Signal</keyword>
<dbReference type="AlphaFoldDB" id="H1Y2C8"/>
<dbReference type="STRING" id="714943.Mucpa_3812"/>
<protein>
    <submittedName>
        <fullName evidence="2">Uncharacterized protein</fullName>
    </submittedName>
</protein>
<gene>
    <name evidence="2" type="ORF">Mucpa_3812</name>
</gene>
<dbReference type="eggNOG" id="ENOG5033AS0">
    <property type="taxonomic scope" value="Bacteria"/>
</dbReference>
<evidence type="ECO:0000313" key="3">
    <source>
        <dbReference type="Proteomes" id="UP000002774"/>
    </source>
</evidence>
<sequence>MIRNLLLSLFLGINTTISFAQDEPVRKIKVYLPAFNTYKIDNIYTGKVATIDFKSYPKMKLYRTVIRNGYKKNKLNFAGHYSFVEWGCGSDCRESAIIDLEDGKIYDAPFSSRGCSFRRNSLMVIVNPPPKDHLLNDYMTATTPEVWVLNAQTKKFKQKKVRFYPKPHFGPREE</sequence>